<sequence length="85" mass="9828">MQESAFLYIGLELMLALISQRIGKGLSEVREQILFVKFDLKFVFTAIKQCPISYDRSINYPMEMGNKIKWNDKLGSVLLISDNYC</sequence>
<dbReference type="Proteomes" id="UP001234178">
    <property type="component" value="Unassembled WGS sequence"/>
</dbReference>
<comment type="caution">
    <text evidence="1">The sequence shown here is derived from an EMBL/GenBank/DDBJ whole genome shotgun (WGS) entry which is preliminary data.</text>
</comment>
<proteinExistence type="predicted"/>
<accession>A0ABQ9ZHX1</accession>
<reference evidence="1 2" key="1">
    <citation type="journal article" date="2023" name="Nucleic Acids Res.">
        <title>The hologenome of Daphnia magna reveals possible DNA methylation and microbiome-mediated evolution of the host genome.</title>
        <authorList>
            <person name="Chaturvedi A."/>
            <person name="Li X."/>
            <person name="Dhandapani V."/>
            <person name="Marshall H."/>
            <person name="Kissane S."/>
            <person name="Cuenca-Cambronero M."/>
            <person name="Asole G."/>
            <person name="Calvet F."/>
            <person name="Ruiz-Romero M."/>
            <person name="Marangio P."/>
            <person name="Guigo R."/>
            <person name="Rago D."/>
            <person name="Mirbahai L."/>
            <person name="Eastwood N."/>
            <person name="Colbourne J.K."/>
            <person name="Zhou J."/>
            <person name="Mallon E."/>
            <person name="Orsini L."/>
        </authorList>
    </citation>
    <scope>NUCLEOTIDE SEQUENCE [LARGE SCALE GENOMIC DNA]</scope>
    <source>
        <strain evidence="1">LRV0_1</strain>
    </source>
</reference>
<gene>
    <name evidence="1" type="ORF">OUZ56_021394</name>
</gene>
<keyword evidence="2" id="KW-1185">Reference proteome</keyword>
<evidence type="ECO:0000313" key="1">
    <source>
        <dbReference type="EMBL" id="KAK4012293.1"/>
    </source>
</evidence>
<dbReference type="EMBL" id="JAOYFB010000003">
    <property type="protein sequence ID" value="KAK4012293.1"/>
    <property type="molecule type" value="Genomic_DNA"/>
</dbReference>
<evidence type="ECO:0000313" key="2">
    <source>
        <dbReference type="Proteomes" id="UP001234178"/>
    </source>
</evidence>
<protein>
    <submittedName>
        <fullName evidence="1">Uncharacterized protein</fullName>
    </submittedName>
</protein>
<name>A0ABQ9ZHX1_9CRUS</name>
<organism evidence="1 2">
    <name type="scientific">Daphnia magna</name>
    <dbReference type="NCBI Taxonomy" id="35525"/>
    <lineage>
        <taxon>Eukaryota</taxon>
        <taxon>Metazoa</taxon>
        <taxon>Ecdysozoa</taxon>
        <taxon>Arthropoda</taxon>
        <taxon>Crustacea</taxon>
        <taxon>Branchiopoda</taxon>
        <taxon>Diplostraca</taxon>
        <taxon>Cladocera</taxon>
        <taxon>Anomopoda</taxon>
        <taxon>Daphniidae</taxon>
        <taxon>Daphnia</taxon>
    </lineage>
</organism>